<name>C8VFN3_EMENI</name>
<organism evidence="1 2">
    <name type="scientific">Emericella nidulans (strain FGSC A4 / ATCC 38163 / CBS 112.46 / NRRL 194 / M139)</name>
    <name type="common">Aspergillus nidulans</name>
    <dbReference type="NCBI Taxonomy" id="227321"/>
    <lineage>
        <taxon>Eukaryota</taxon>
        <taxon>Fungi</taxon>
        <taxon>Dikarya</taxon>
        <taxon>Ascomycota</taxon>
        <taxon>Pezizomycotina</taxon>
        <taxon>Eurotiomycetes</taxon>
        <taxon>Eurotiomycetidae</taxon>
        <taxon>Eurotiales</taxon>
        <taxon>Aspergillaceae</taxon>
        <taxon>Aspergillus</taxon>
        <taxon>Aspergillus subgen. Nidulantes</taxon>
    </lineage>
</organism>
<protein>
    <submittedName>
        <fullName evidence="1">Uncharacterized protein</fullName>
    </submittedName>
</protein>
<reference evidence="2" key="2">
    <citation type="journal article" date="2009" name="Fungal Genet. Biol.">
        <title>The 2008 update of the Aspergillus nidulans genome annotation: a community effort.</title>
        <authorList>
            <person name="Wortman J.R."/>
            <person name="Gilsenan J.M."/>
            <person name="Joardar V."/>
            <person name="Deegan J."/>
            <person name="Clutterbuck J."/>
            <person name="Andersen M.R."/>
            <person name="Archer D."/>
            <person name="Bencina M."/>
            <person name="Braus G."/>
            <person name="Coutinho P."/>
            <person name="von Dohren H."/>
            <person name="Doonan J."/>
            <person name="Driessen A.J."/>
            <person name="Durek P."/>
            <person name="Espeso E."/>
            <person name="Fekete E."/>
            <person name="Flipphi M."/>
            <person name="Estrada C.G."/>
            <person name="Geysens S."/>
            <person name="Goldman G."/>
            <person name="de Groot P.W."/>
            <person name="Hansen K."/>
            <person name="Harris S.D."/>
            <person name="Heinekamp T."/>
            <person name="Helmstaedt K."/>
            <person name="Henrissat B."/>
            <person name="Hofmann G."/>
            <person name="Homan T."/>
            <person name="Horio T."/>
            <person name="Horiuchi H."/>
            <person name="James S."/>
            <person name="Jones M."/>
            <person name="Karaffa L."/>
            <person name="Karanyi Z."/>
            <person name="Kato M."/>
            <person name="Keller N."/>
            <person name="Kelly D.E."/>
            <person name="Kiel J.A."/>
            <person name="Kim J.M."/>
            <person name="van der Klei I.J."/>
            <person name="Klis F.M."/>
            <person name="Kovalchuk A."/>
            <person name="Krasevec N."/>
            <person name="Kubicek C.P."/>
            <person name="Liu B."/>
            <person name="Maccabe A."/>
            <person name="Meyer V."/>
            <person name="Mirabito P."/>
            <person name="Miskei M."/>
            <person name="Mos M."/>
            <person name="Mullins J."/>
            <person name="Nelson D.R."/>
            <person name="Nielsen J."/>
            <person name="Oakley B.R."/>
            <person name="Osmani S.A."/>
            <person name="Pakula T."/>
            <person name="Paszewski A."/>
            <person name="Paulsen I."/>
            <person name="Pilsyk S."/>
            <person name="Pocsi I."/>
            <person name="Punt P.J."/>
            <person name="Ram A.F."/>
            <person name="Ren Q."/>
            <person name="Robellet X."/>
            <person name="Robson G."/>
            <person name="Seiboth B."/>
            <person name="van Solingen P."/>
            <person name="Specht T."/>
            <person name="Sun J."/>
            <person name="Taheri-Talesh N."/>
            <person name="Takeshita N."/>
            <person name="Ussery D."/>
            <person name="vanKuyk P.A."/>
            <person name="Visser H."/>
            <person name="van de Vondervoort P.J."/>
            <person name="de Vries R.P."/>
            <person name="Walton J."/>
            <person name="Xiang X."/>
            <person name="Xiong Y."/>
            <person name="Zeng A.P."/>
            <person name="Brandt B.W."/>
            <person name="Cornell M.J."/>
            <person name="van den Hondel C.A."/>
            <person name="Visser J."/>
            <person name="Oliver S.G."/>
            <person name="Turner G."/>
        </authorList>
    </citation>
    <scope>GENOME REANNOTATION</scope>
    <source>
        <strain evidence="2">FGSC A4 / ATCC 38163 / CBS 112.46 / NRRL 194 / M139</strain>
    </source>
</reference>
<sequence length="285" mass="31790">MGFSGKRQTLHMWKLLATVYPTQFAELEQYRSLKIEGPKLSMREYLGLVKSDSLSWRVVLTLATSYARVPEIVGISEIKNLCALDVATPARPDTWLDSTDLQSTALTDRIVRSWSESAQTGEAFSHLRVLVLRHQTSLSKIALHYMRSFPKLQAVIAFGCPGFESALSGGDVDGWTVAEVKRSAPATLHEYYEAICKAAGADSIPAERPILDFQIGELKDSRESVRAPYSTMYLQRTGGAPVGDPDLTTRKRKWAVECPREQSRRGKAVMKDRTRDIGDVLSSFF</sequence>
<dbReference type="GeneID" id="2871997"/>
<reference evidence="2" key="1">
    <citation type="journal article" date="2005" name="Nature">
        <title>Sequencing of Aspergillus nidulans and comparative analysis with A. fumigatus and A. oryzae.</title>
        <authorList>
            <person name="Galagan J.E."/>
            <person name="Calvo S.E."/>
            <person name="Cuomo C."/>
            <person name="Ma L.J."/>
            <person name="Wortman J.R."/>
            <person name="Batzoglou S."/>
            <person name="Lee S.I."/>
            <person name="Basturkmen M."/>
            <person name="Spevak C.C."/>
            <person name="Clutterbuck J."/>
            <person name="Kapitonov V."/>
            <person name="Jurka J."/>
            <person name="Scazzocchio C."/>
            <person name="Farman M."/>
            <person name="Butler J."/>
            <person name="Purcell S."/>
            <person name="Harris S."/>
            <person name="Braus G.H."/>
            <person name="Draht O."/>
            <person name="Busch S."/>
            <person name="D'Enfert C."/>
            <person name="Bouchier C."/>
            <person name="Goldman G.H."/>
            <person name="Bell-Pedersen D."/>
            <person name="Griffiths-Jones S."/>
            <person name="Doonan J.H."/>
            <person name="Yu J."/>
            <person name="Vienken K."/>
            <person name="Pain A."/>
            <person name="Freitag M."/>
            <person name="Selker E.U."/>
            <person name="Archer D.B."/>
            <person name="Penalva M.A."/>
            <person name="Oakley B.R."/>
            <person name="Momany M."/>
            <person name="Tanaka T."/>
            <person name="Kumagai T."/>
            <person name="Asai K."/>
            <person name="Machida M."/>
            <person name="Nierman W.C."/>
            <person name="Denning D.W."/>
            <person name="Caddick M."/>
            <person name="Hynes M."/>
            <person name="Paoletti M."/>
            <person name="Fischer R."/>
            <person name="Miller B."/>
            <person name="Dyer P."/>
            <person name="Sachs M.S."/>
            <person name="Osmani S.A."/>
            <person name="Birren B.W."/>
        </authorList>
    </citation>
    <scope>NUCLEOTIDE SEQUENCE [LARGE SCALE GENOMIC DNA]</scope>
    <source>
        <strain evidence="2">FGSC A4 / ATCC 38163 / CBS 112.46 / NRRL 194 / M139</strain>
    </source>
</reference>
<dbReference type="RefSeq" id="XP_050468205.1">
    <property type="nucleotide sequence ID" value="XM_050612263.1"/>
</dbReference>
<dbReference type="InParanoid" id="C8VFN3"/>
<dbReference type="OrthoDB" id="5273928at2759"/>
<proteinExistence type="predicted"/>
<dbReference type="VEuPathDB" id="FungiDB:AN5707"/>
<dbReference type="Proteomes" id="UP000000560">
    <property type="component" value="Chromosome V"/>
</dbReference>
<dbReference type="HOGENOM" id="CLU_051524_0_0_1"/>
<dbReference type="AlphaFoldDB" id="C8VFN3"/>
<evidence type="ECO:0000313" key="2">
    <source>
        <dbReference type="Proteomes" id="UP000000560"/>
    </source>
</evidence>
<dbReference type="OMA" id="WRAILTI"/>
<accession>C8VFN3</accession>
<dbReference type="KEGG" id="ani:ANIA_05707"/>
<gene>
    <name evidence="1" type="ORF">ANIA_05707</name>
</gene>
<dbReference type="eggNOG" id="ENOG502SDT6">
    <property type="taxonomic scope" value="Eukaryota"/>
</dbReference>
<dbReference type="EMBL" id="BN001305">
    <property type="protein sequence ID" value="CBF81361.1"/>
    <property type="molecule type" value="Genomic_DNA"/>
</dbReference>
<evidence type="ECO:0000313" key="1">
    <source>
        <dbReference type="EMBL" id="CBF81361.1"/>
    </source>
</evidence>
<keyword evidence="2" id="KW-1185">Reference proteome</keyword>